<dbReference type="Gene3D" id="3.30.70.260">
    <property type="match status" value="1"/>
</dbReference>
<protein>
    <recommendedName>
        <fullName evidence="6">D-3-phosphoglycerate dehydrogenase</fullName>
        <ecNumber evidence="4">1.1.1.399</ecNumber>
        <ecNumber evidence="5">1.1.1.95</ecNumber>
    </recommendedName>
    <alternativeName>
        <fullName evidence="9">2-oxoglutarate reductase</fullName>
    </alternativeName>
</protein>
<comment type="function">
    <text evidence="1">Catalyzes the reversible oxidation of 3-phospho-D-glycerate to 3-phosphonooxypyruvate, the first step of the phosphorylated L-serine biosynthesis pathway. Also catalyzes the reversible oxidation of 2-hydroxyglutarate to 2-oxoglutarate.</text>
</comment>
<dbReference type="CDD" id="cd04901">
    <property type="entry name" value="ACT_3PGDH"/>
    <property type="match status" value="1"/>
</dbReference>
<evidence type="ECO:0000256" key="4">
    <source>
        <dbReference type="ARBA" id="ARBA00013001"/>
    </source>
</evidence>
<name>A0A2X0X189_9GAMM</name>
<sequence length="411" mass="44738">MHPSLSLEKSKIRILLLEGVDPSAVETLKKAGYTNIEYSKKALDGQELLEKIENVHFLGIRSRTFLTREVLSHARKLVGVGCFCIGTNQVDLEAAAQLGIPVFNAPFSNTRSVAELVTGEYLQLLRDVPARNALLHRGGWKKAATGCFEARGKTLGIVGYGHIGTQVGIIAESLGLSVIFYDLEHKLSLGNARQVDTLEELLASSDIISMHVPETDMTCNMIGAKEFEAMKDGVFFINASRGTVVDINALTEALESKKVAGAAVDVFPTEPASNQEEFVTPLRNFDNVILTPHIGASTEEAQCNIGIEVAQKLALYSDNGSTLTAVNFPEVSLPEKRANVSRLLHIHTNVPGIMRQINDVFASQDINVAAQYLQTTADVGYVVMDIHSDKPEAIVPLLKEIPGTLKCRILY</sequence>
<evidence type="ECO:0000256" key="5">
    <source>
        <dbReference type="ARBA" id="ARBA00013143"/>
    </source>
</evidence>
<evidence type="ECO:0000256" key="8">
    <source>
        <dbReference type="ARBA" id="ARBA00023027"/>
    </source>
</evidence>
<organism evidence="14 15">
    <name type="scientific">Anaerobiospirillum thomasii</name>
    <dbReference type="NCBI Taxonomy" id="179995"/>
    <lineage>
        <taxon>Bacteria</taxon>
        <taxon>Pseudomonadati</taxon>
        <taxon>Pseudomonadota</taxon>
        <taxon>Gammaproteobacteria</taxon>
        <taxon>Aeromonadales</taxon>
        <taxon>Succinivibrionaceae</taxon>
        <taxon>Anaerobiospirillum</taxon>
    </lineage>
</organism>
<evidence type="ECO:0000259" key="13">
    <source>
        <dbReference type="PROSITE" id="PS51671"/>
    </source>
</evidence>
<proteinExistence type="inferred from homology"/>
<dbReference type="GO" id="GO:0051287">
    <property type="term" value="F:NAD binding"/>
    <property type="evidence" value="ECO:0007669"/>
    <property type="project" value="InterPro"/>
</dbReference>
<dbReference type="FunFam" id="3.40.50.720:FF:000041">
    <property type="entry name" value="D-3-phosphoglycerate dehydrogenase"/>
    <property type="match status" value="1"/>
</dbReference>
<keyword evidence="7 12" id="KW-0560">Oxidoreductase</keyword>
<dbReference type="EMBL" id="UAPV01000001">
    <property type="protein sequence ID" value="SPT69842.1"/>
    <property type="molecule type" value="Genomic_DNA"/>
</dbReference>
<evidence type="ECO:0000256" key="2">
    <source>
        <dbReference type="ARBA" id="ARBA00005216"/>
    </source>
</evidence>
<dbReference type="PANTHER" id="PTHR43761">
    <property type="entry name" value="D-ISOMER SPECIFIC 2-HYDROXYACID DEHYDROGENASE FAMILY PROTEIN (AFU_ORTHOLOGUE AFUA_1G13630)"/>
    <property type="match status" value="1"/>
</dbReference>
<dbReference type="RefSeq" id="WP_113743979.1">
    <property type="nucleotide sequence ID" value="NZ_UAPU01000007.1"/>
</dbReference>
<evidence type="ECO:0000256" key="12">
    <source>
        <dbReference type="RuleBase" id="RU003719"/>
    </source>
</evidence>
<evidence type="ECO:0000256" key="3">
    <source>
        <dbReference type="ARBA" id="ARBA00005854"/>
    </source>
</evidence>
<comment type="pathway">
    <text evidence="2">Amino-acid biosynthesis; L-serine biosynthesis; L-serine from 3-phospho-D-glycerate: step 1/3.</text>
</comment>
<dbReference type="PROSITE" id="PS51671">
    <property type="entry name" value="ACT"/>
    <property type="match status" value="1"/>
</dbReference>
<accession>A0A2X0X189</accession>
<keyword evidence="15" id="KW-1185">Reference proteome</keyword>
<evidence type="ECO:0000313" key="15">
    <source>
        <dbReference type="Proteomes" id="UP000250086"/>
    </source>
</evidence>
<dbReference type="CDD" id="cd12176">
    <property type="entry name" value="PGDH_3"/>
    <property type="match status" value="1"/>
</dbReference>
<keyword evidence="8" id="KW-0520">NAD</keyword>
<evidence type="ECO:0000256" key="11">
    <source>
        <dbReference type="ARBA" id="ARBA00048731"/>
    </source>
</evidence>
<dbReference type="SUPFAM" id="SSF51735">
    <property type="entry name" value="NAD(P)-binding Rossmann-fold domains"/>
    <property type="match status" value="1"/>
</dbReference>
<dbReference type="PANTHER" id="PTHR43761:SF1">
    <property type="entry name" value="D-ISOMER SPECIFIC 2-HYDROXYACID DEHYDROGENASE CATALYTIC DOMAIN-CONTAINING PROTEIN-RELATED"/>
    <property type="match status" value="1"/>
</dbReference>
<comment type="similarity">
    <text evidence="3 12">Belongs to the D-isomer specific 2-hydroxyacid dehydrogenase family.</text>
</comment>
<reference evidence="14 15" key="1">
    <citation type="submission" date="2018-06" db="EMBL/GenBank/DDBJ databases">
        <authorList>
            <consortium name="Pathogen Informatics"/>
            <person name="Doyle S."/>
        </authorList>
    </citation>
    <scope>NUCLEOTIDE SEQUENCE [LARGE SCALE GENOMIC DNA]</scope>
    <source>
        <strain evidence="14 15">NCTC13093</strain>
    </source>
</reference>
<evidence type="ECO:0000313" key="14">
    <source>
        <dbReference type="EMBL" id="SPT69842.1"/>
    </source>
</evidence>
<evidence type="ECO:0000256" key="10">
    <source>
        <dbReference type="ARBA" id="ARBA00048126"/>
    </source>
</evidence>
<evidence type="ECO:0000256" key="9">
    <source>
        <dbReference type="ARBA" id="ARBA00030455"/>
    </source>
</evidence>
<comment type="catalytic activity">
    <reaction evidence="10">
        <text>(R)-2-hydroxyglutarate + NAD(+) = 2-oxoglutarate + NADH + H(+)</text>
        <dbReference type="Rhea" id="RHEA:49612"/>
        <dbReference type="ChEBI" id="CHEBI:15378"/>
        <dbReference type="ChEBI" id="CHEBI:15801"/>
        <dbReference type="ChEBI" id="CHEBI:16810"/>
        <dbReference type="ChEBI" id="CHEBI:57540"/>
        <dbReference type="ChEBI" id="CHEBI:57945"/>
        <dbReference type="EC" id="1.1.1.399"/>
    </reaction>
</comment>
<comment type="catalytic activity">
    <reaction evidence="11">
        <text>(2R)-3-phosphoglycerate + NAD(+) = 3-phosphooxypyruvate + NADH + H(+)</text>
        <dbReference type="Rhea" id="RHEA:12641"/>
        <dbReference type="ChEBI" id="CHEBI:15378"/>
        <dbReference type="ChEBI" id="CHEBI:18110"/>
        <dbReference type="ChEBI" id="CHEBI:57540"/>
        <dbReference type="ChEBI" id="CHEBI:57945"/>
        <dbReference type="ChEBI" id="CHEBI:58272"/>
        <dbReference type="EC" id="1.1.1.95"/>
    </reaction>
</comment>
<dbReference type="Pfam" id="PF00389">
    <property type="entry name" value="2-Hacid_dh"/>
    <property type="match status" value="1"/>
</dbReference>
<gene>
    <name evidence="14" type="primary">serA</name>
    <name evidence="14" type="ORF">NCTC13093_01229</name>
</gene>
<dbReference type="InterPro" id="IPR036291">
    <property type="entry name" value="NAD(P)-bd_dom_sf"/>
</dbReference>
<dbReference type="EC" id="1.1.1.95" evidence="5"/>
<dbReference type="InterPro" id="IPR029753">
    <property type="entry name" value="D-isomer_DH_CS"/>
</dbReference>
<dbReference type="UniPathway" id="UPA00135">
    <property type="reaction ID" value="UER00196"/>
</dbReference>
<dbReference type="Proteomes" id="UP000250086">
    <property type="component" value="Unassembled WGS sequence"/>
</dbReference>
<dbReference type="InterPro" id="IPR054480">
    <property type="entry name" value="AHAS_small-like_ACT"/>
</dbReference>
<dbReference type="SUPFAM" id="SSF55021">
    <property type="entry name" value="ACT-like"/>
    <property type="match status" value="1"/>
</dbReference>
<dbReference type="InterPro" id="IPR006139">
    <property type="entry name" value="D-isomer_2_OHA_DH_cat_dom"/>
</dbReference>
<dbReference type="GO" id="GO:0004617">
    <property type="term" value="F:phosphoglycerate dehydrogenase activity"/>
    <property type="evidence" value="ECO:0007669"/>
    <property type="project" value="UniProtKB-EC"/>
</dbReference>
<dbReference type="NCBIfam" id="NF008759">
    <property type="entry name" value="PRK11790.1"/>
    <property type="match status" value="1"/>
</dbReference>
<dbReference type="InterPro" id="IPR050418">
    <property type="entry name" value="D-iso_2-hydroxyacid_DH_PdxB"/>
</dbReference>
<evidence type="ECO:0000256" key="7">
    <source>
        <dbReference type="ARBA" id="ARBA00023002"/>
    </source>
</evidence>
<dbReference type="Pfam" id="PF02826">
    <property type="entry name" value="2-Hacid_dh_C"/>
    <property type="match status" value="1"/>
</dbReference>
<dbReference type="GO" id="GO:0047545">
    <property type="term" value="F:(S)-2-hydroxyglutarate dehydrogenase activity"/>
    <property type="evidence" value="ECO:0007669"/>
    <property type="project" value="UniProtKB-ARBA"/>
</dbReference>
<dbReference type="SUPFAM" id="SSF52283">
    <property type="entry name" value="Formate/glycerate dehydrogenase catalytic domain-like"/>
    <property type="match status" value="1"/>
</dbReference>
<dbReference type="OrthoDB" id="9805416at2"/>
<dbReference type="InterPro" id="IPR045865">
    <property type="entry name" value="ACT-like_dom_sf"/>
</dbReference>
<dbReference type="AlphaFoldDB" id="A0A2X0X189"/>
<dbReference type="EC" id="1.1.1.399" evidence="4"/>
<evidence type="ECO:0000256" key="1">
    <source>
        <dbReference type="ARBA" id="ARBA00003800"/>
    </source>
</evidence>
<dbReference type="Gene3D" id="3.40.50.720">
    <property type="entry name" value="NAD(P)-binding Rossmann-like Domain"/>
    <property type="match status" value="2"/>
</dbReference>
<dbReference type="InterPro" id="IPR029752">
    <property type="entry name" value="D-isomer_DH_CS1"/>
</dbReference>
<dbReference type="InterPro" id="IPR006140">
    <property type="entry name" value="D-isomer_DH_NAD-bd"/>
</dbReference>
<dbReference type="PROSITE" id="PS00671">
    <property type="entry name" value="D_2_HYDROXYACID_DH_3"/>
    <property type="match status" value="1"/>
</dbReference>
<dbReference type="InterPro" id="IPR002912">
    <property type="entry name" value="ACT_dom"/>
</dbReference>
<dbReference type="Pfam" id="PF22629">
    <property type="entry name" value="ACT_AHAS_ss"/>
    <property type="match status" value="1"/>
</dbReference>
<dbReference type="PROSITE" id="PS00065">
    <property type="entry name" value="D_2_HYDROXYACID_DH_1"/>
    <property type="match status" value="1"/>
</dbReference>
<evidence type="ECO:0000256" key="6">
    <source>
        <dbReference type="ARBA" id="ARBA00021582"/>
    </source>
</evidence>
<feature type="domain" description="ACT" evidence="13">
    <location>
        <begin position="342"/>
        <end position="411"/>
    </location>
</feature>
<dbReference type="GO" id="GO:0006564">
    <property type="term" value="P:L-serine biosynthetic process"/>
    <property type="evidence" value="ECO:0007669"/>
    <property type="project" value="UniProtKB-ARBA"/>
</dbReference>